<comment type="caution">
    <text evidence="1">The sequence shown here is derived from an EMBL/GenBank/DDBJ whole genome shotgun (WGS) entry which is preliminary data.</text>
</comment>
<evidence type="ECO:0000313" key="2">
    <source>
        <dbReference type="Proteomes" id="UP000250321"/>
    </source>
</evidence>
<name>A0A314US83_PRUYE</name>
<accession>A0A314US83</accession>
<dbReference type="Proteomes" id="UP000250321">
    <property type="component" value="Unassembled WGS sequence"/>
</dbReference>
<proteinExistence type="predicted"/>
<reference evidence="1 2" key="1">
    <citation type="submission" date="2018-02" db="EMBL/GenBank/DDBJ databases">
        <title>Draft genome of wild Prunus yedoensis var. nudiflora.</title>
        <authorList>
            <person name="Baek S."/>
            <person name="Kim J.-H."/>
            <person name="Choi K."/>
            <person name="Kim G.-B."/>
            <person name="Cho A."/>
            <person name="Jang H."/>
            <person name="Shin C.-H."/>
            <person name="Yu H.-J."/>
            <person name="Mun J.-H."/>
        </authorList>
    </citation>
    <scope>NUCLEOTIDE SEQUENCE [LARGE SCALE GENOMIC DNA]</scope>
    <source>
        <strain evidence="2">cv. Jeju island</strain>
        <tissue evidence="1">Leaf</tissue>
    </source>
</reference>
<protein>
    <submittedName>
        <fullName evidence="1">Uncharacterized protein</fullName>
    </submittedName>
</protein>
<evidence type="ECO:0000313" key="1">
    <source>
        <dbReference type="EMBL" id="PQM40365.1"/>
    </source>
</evidence>
<sequence>MKQPSMMAEDIVRVVAVINYIDVTPISCQTWNCRMISSILQAADVSGALTNRKRLPRLATTPLNRKSLTNPSVVSTEPDGRLQLLIGIGEVDINQTEY</sequence>
<gene>
    <name evidence="1" type="ORF">Pyn_03559</name>
</gene>
<dbReference type="AlphaFoldDB" id="A0A314US83"/>
<organism evidence="1 2">
    <name type="scientific">Prunus yedoensis var. nudiflora</name>
    <dbReference type="NCBI Taxonomy" id="2094558"/>
    <lineage>
        <taxon>Eukaryota</taxon>
        <taxon>Viridiplantae</taxon>
        <taxon>Streptophyta</taxon>
        <taxon>Embryophyta</taxon>
        <taxon>Tracheophyta</taxon>
        <taxon>Spermatophyta</taxon>
        <taxon>Magnoliopsida</taxon>
        <taxon>eudicotyledons</taxon>
        <taxon>Gunneridae</taxon>
        <taxon>Pentapetalae</taxon>
        <taxon>rosids</taxon>
        <taxon>fabids</taxon>
        <taxon>Rosales</taxon>
        <taxon>Rosaceae</taxon>
        <taxon>Amygdaloideae</taxon>
        <taxon>Amygdaleae</taxon>
        <taxon>Prunus</taxon>
    </lineage>
</organism>
<dbReference type="EMBL" id="PJQY01003086">
    <property type="protein sequence ID" value="PQM40365.1"/>
    <property type="molecule type" value="Genomic_DNA"/>
</dbReference>
<keyword evidence="2" id="KW-1185">Reference proteome</keyword>